<sequence>MLGEGRGMVMVGSVQCSASPAVSDGGEGSAALARMTESSRKLTSPVQPAPRALPTPR</sequence>
<reference evidence="4" key="1">
    <citation type="submission" date="2017-02" db="UniProtKB">
        <authorList>
            <consortium name="WormBaseParasite"/>
        </authorList>
    </citation>
    <scope>IDENTIFICATION</scope>
</reference>
<dbReference type="WBParaSite" id="BPAG_0000773401-mRNA-1">
    <property type="protein sequence ID" value="BPAG_0000773401-mRNA-1"/>
    <property type="gene ID" value="BPAG_0000773401"/>
</dbReference>
<gene>
    <name evidence="2" type="ORF">BPAG_LOCUS7697</name>
</gene>
<dbReference type="AlphaFoldDB" id="A0A0N4THP5"/>
<reference evidence="2 3" key="2">
    <citation type="submission" date="2018-11" db="EMBL/GenBank/DDBJ databases">
        <authorList>
            <consortium name="Pathogen Informatics"/>
        </authorList>
    </citation>
    <scope>NUCLEOTIDE SEQUENCE [LARGE SCALE GENOMIC DNA]</scope>
</reference>
<name>A0A0N4THP5_BRUPA</name>
<evidence type="ECO:0000256" key="1">
    <source>
        <dbReference type="SAM" id="MobiDB-lite"/>
    </source>
</evidence>
<evidence type="ECO:0000313" key="3">
    <source>
        <dbReference type="Proteomes" id="UP000278627"/>
    </source>
</evidence>
<keyword evidence="3" id="KW-1185">Reference proteome</keyword>
<protein>
    <submittedName>
        <fullName evidence="2 4">Uncharacterized protein</fullName>
    </submittedName>
</protein>
<organism evidence="4">
    <name type="scientific">Brugia pahangi</name>
    <name type="common">Filarial nematode worm</name>
    <dbReference type="NCBI Taxonomy" id="6280"/>
    <lineage>
        <taxon>Eukaryota</taxon>
        <taxon>Metazoa</taxon>
        <taxon>Ecdysozoa</taxon>
        <taxon>Nematoda</taxon>
        <taxon>Chromadorea</taxon>
        <taxon>Rhabditida</taxon>
        <taxon>Spirurina</taxon>
        <taxon>Spiruromorpha</taxon>
        <taxon>Filarioidea</taxon>
        <taxon>Onchocercidae</taxon>
        <taxon>Brugia</taxon>
    </lineage>
</organism>
<dbReference type="EMBL" id="UZAD01009199">
    <property type="protein sequence ID" value="VDN88883.1"/>
    <property type="molecule type" value="Genomic_DNA"/>
</dbReference>
<accession>A0A0N4THP5</accession>
<evidence type="ECO:0000313" key="2">
    <source>
        <dbReference type="EMBL" id="VDN88883.1"/>
    </source>
</evidence>
<dbReference type="Proteomes" id="UP000278627">
    <property type="component" value="Unassembled WGS sequence"/>
</dbReference>
<proteinExistence type="predicted"/>
<feature type="compositionally biased region" description="Pro residues" evidence="1">
    <location>
        <begin position="47"/>
        <end position="57"/>
    </location>
</feature>
<feature type="region of interest" description="Disordered" evidence="1">
    <location>
        <begin position="17"/>
        <end position="57"/>
    </location>
</feature>
<evidence type="ECO:0000313" key="4">
    <source>
        <dbReference type="WBParaSite" id="BPAG_0000773401-mRNA-1"/>
    </source>
</evidence>